<protein>
    <submittedName>
        <fullName evidence="2">Uncharacterized protein</fullName>
    </submittedName>
</protein>
<keyword evidence="3" id="KW-1185">Reference proteome</keyword>
<dbReference type="AlphaFoldDB" id="A0A917IHM2"/>
<gene>
    <name evidence="2" type="ORF">GCM10010921_20000</name>
</gene>
<accession>A0A917IHM2</accession>
<name>A0A917IHM2_9MICO</name>
<reference evidence="2" key="1">
    <citation type="journal article" date="2014" name="Int. J. Syst. Evol. Microbiol.">
        <title>Complete genome sequence of Corynebacterium casei LMG S-19264T (=DSM 44701T), isolated from a smear-ripened cheese.</title>
        <authorList>
            <consortium name="US DOE Joint Genome Institute (JGI-PGF)"/>
            <person name="Walter F."/>
            <person name="Albersmeier A."/>
            <person name="Kalinowski J."/>
            <person name="Ruckert C."/>
        </authorList>
    </citation>
    <scope>NUCLEOTIDE SEQUENCE</scope>
    <source>
        <strain evidence="2">CGMCC 1.15794</strain>
    </source>
</reference>
<proteinExistence type="predicted"/>
<comment type="caution">
    <text evidence="2">The sequence shown here is derived from an EMBL/GenBank/DDBJ whole genome shotgun (WGS) entry which is preliminary data.</text>
</comment>
<evidence type="ECO:0000313" key="2">
    <source>
        <dbReference type="EMBL" id="GGH44946.1"/>
    </source>
</evidence>
<dbReference type="EMBL" id="BMJY01000008">
    <property type="protein sequence ID" value="GGH44946.1"/>
    <property type="molecule type" value="Genomic_DNA"/>
</dbReference>
<evidence type="ECO:0000313" key="3">
    <source>
        <dbReference type="Proteomes" id="UP000657592"/>
    </source>
</evidence>
<reference evidence="2" key="2">
    <citation type="submission" date="2020-09" db="EMBL/GenBank/DDBJ databases">
        <authorList>
            <person name="Sun Q."/>
            <person name="Zhou Y."/>
        </authorList>
    </citation>
    <scope>NUCLEOTIDE SEQUENCE</scope>
    <source>
        <strain evidence="2">CGMCC 1.15794</strain>
    </source>
</reference>
<dbReference type="Proteomes" id="UP000657592">
    <property type="component" value="Unassembled WGS sequence"/>
</dbReference>
<feature type="region of interest" description="Disordered" evidence="1">
    <location>
        <begin position="1"/>
        <end position="21"/>
    </location>
</feature>
<sequence>MPRLRQRPGQGPGEVPVELLRRGEPLWDDPAASRRWFERHGLTPGQTFDVGPACRRKEAIWAWLVANGYGNPTYPKFPDWHRVNQLSIEGSWSADATRERLSKVKGQ</sequence>
<evidence type="ECO:0000256" key="1">
    <source>
        <dbReference type="SAM" id="MobiDB-lite"/>
    </source>
</evidence>
<organism evidence="2 3">
    <name type="scientific">Microbacterium album</name>
    <dbReference type="NCBI Taxonomy" id="2053191"/>
    <lineage>
        <taxon>Bacteria</taxon>
        <taxon>Bacillati</taxon>
        <taxon>Actinomycetota</taxon>
        <taxon>Actinomycetes</taxon>
        <taxon>Micrococcales</taxon>
        <taxon>Microbacteriaceae</taxon>
        <taxon>Microbacterium</taxon>
    </lineage>
</organism>